<evidence type="ECO:0000256" key="6">
    <source>
        <dbReference type="ARBA" id="ARBA00022741"/>
    </source>
</evidence>
<feature type="domain" description="Thymidylate kinase-like" evidence="13">
    <location>
        <begin position="53"/>
        <end position="241"/>
    </location>
</feature>
<dbReference type="FunFam" id="3.40.50.300:FF:000225">
    <property type="entry name" value="Thymidylate kinase"/>
    <property type="match status" value="1"/>
</dbReference>
<comment type="similarity">
    <text evidence="1 11">Belongs to the thymidylate kinase family.</text>
</comment>
<dbReference type="NCBIfam" id="TIGR00041">
    <property type="entry name" value="DTMP_kinase"/>
    <property type="match status" value="1"/>
</dbReference>
<dbReference type="Pfam" id="PF02223">
    <property type="entry name" value="Thymidylate_kin"/>
    <property type="match status" value="1"/>
</dbReference>
<dbReference type="GO" id="GO:0006233">
    <property type="term" value="P:dTDP biosynthetic process"/>
    <property type="evidence" value="ECO:0007669"/>
    <property type="project" value="InterPro"/>
</dbReference>
<accession>A0A1M7V0Z4</accession>
<dbReference type="InterPro" id="IPR027417">
    <property type="entry name" value="P-loop_NTPase"/>
</dbReference>
<evidence type="ECO:0000259" key="13">
    <source>
        <dbReference type="Pfam" id="PF02223"/>
    </source>
</evidence>
<dbReference type="GO" id="GO:0006227">
    <property type="term" value="P:dUDP biosynthetic process"/>
    <property type="evidence" value="ECO:0007669"/>
    <property type="project" value="TreeGrafter"/>
</dbReference>
<dbReference type="SUPFAM" id="SSF52540">
    <property type="entry name" value="P-loop containing nucleoside triphosphate hydrolases"/>
    <property type="match status" value="1"/>
</dbReference>
<evidence type="ECO:0000256" key="9">
    <source>
        <dbReference type="ARBA" id="ARBA00048743"/>
    </source>
</evidence>
<feature type="binding site" evidence="11">
    <location>
        <begin position="55"/>
        <end position="62"/>
    </location>
    <ligand>
        <name>ATP</name>
        <dbReference type="ChEBI" id="CHEBI:30616"/>
    </ligand>
</feature>
<evidence type="ECO:0000256" key="12">
    <source>
        <dbReference type="SAM" id="MobiDB-lite"/>
    </source>
</evidence>
<protein>
    <recommendedName>
        <fullName evidence="3 11">Thymidylate kinase</fullName>
        <ecNumber evidence="2 11">2.7.4.9</ecNumber>
    </recommendedName>
    <alternativeName>
        <fullName evidence="11">dTMP kinase</fullName>
    </alternativeName>
</protein>
<dbReference type="GO" id="GO:0005524">
    <property type="term" value="F:ATP binding"/>
    <property type="evidence" value="ECO:0007669"/>
    <property type="project" value="UniProtKB-UniRule"/>
</dbReference>
<evidence type="ECO:0000256" key="11">
    <source>
        <dbReference type="HAMAP-Rule" id="MF_00165"/>
    </source>
</evidence>
<evidence type="ECO:0000313" key="15">
    <source>
        <dbReference type="Proteomes" id="UP000184428"/>
    </source>
</evidence>
<gene>
    <name evidence="11" type="primary">tmk</name>
    <name evidence="14" type="ORF">SAMN05660350_04875</name>
</gene>
<evidence type="ECO:0000256" key="3">
    <source>
        <dbReference type="ARBA" id="ARBA00017144"/>
    </source>
</evidence>
<dbReference type="Proteomes" id="UP000184428">
    <property type="component" value="Unassembled WGS sequence"/>
</dbReference>
<feature type="region of interest" description="Disordered" evidence="12">
    <location>
        <begin position="25"/>
        <end position="46"/>
    </location>
</feature>
<evidence type="ECO:0000256" key="10">
    <source>
        <dbReference type="ARBA" id="ARBA00057735"/>
    </source>
</evidence>
<dbReference type="PROSITE" id="PS01331">
    <property type="entry name" value="THYMIDYLATE_KINASE"/>
    <property type="match status" value="1"/>
</dbReference>
<proteinExistence type="inferred from homology"/>
<evidence type="ECO:0000256" key="5">
    <source>
        <dbReference type="ARBA" id="ARBA00022727"/>
    </source>
</evidence>
<dbReference type="HAMAP" id="MF_00165">
    <property type="entry name" value="Thymidylate_kinase"/>
    <property type="match status" value="1"/>
</dbReference>
<keyword evidence="8 11" id="KW-0067">ATP-binding</keyword>
<keyword evidence="4 11" id="KW-0808">Transferase</keyword>
<dbReference type="GO" id="GO:0004798">
    <property type="term" value="F:dTMP kinase activity"/>
    <property type="evidence" value="ECO:0007669"/>
    <property type="project" value="UniProtKB-UniRule"/>
</dbReference>
<evidence type="ECO:0000256" key="2">
    <source>
        <dbReference type="ARBA" id="ARBA00012980"/>
    </source>
</evidence>
<dbReference type="GO" id="GO:0005829">
    <property type="term" value="C:cytosol"/>
    <property type="evidence" value="ECO:0007669"/>
    <property type="project" value="TreeGrafter"/>
</dbReference>
<dbReference type="RefSeq" id="WP_244277470.1">
    <property type="nucleotide sequence ID" value="NZ_FRDM01000064.1"/>
</dbReference>
<reference evidence="14 15" key="1">
    <citation type="submission" date="2016-12" db="EMBL/GenBank/DDBJ databases">
        <authorList>
            <person name="Song W.-J."/>
            <person name="Kurnit D.M."/>
        </authorList>
    </citation>
    <scope>NUCLEOTIDE SEQUENCE [LARGE SCALE GENOMIC DNA]</scope>
    <source>
        <strain evidence="14 15">DSM 43162</strain>
    </source>
</reference>
<comment type="catalytic activity">
    <reaction evidence="9 11">
        <text>dTMP + ATP = dTDP + ADP</text>
        <dbReference type="Rhea" id="RHEA:13517"/>
        <dbReference type="ChEBI" id="CHEBI:30616"/>
        <dbReference type="ChEBI" id="CHEBI:58369"/>
        <dbReference type="ChEBI" id="CHEBI:63528"/>
        <dbReference type="ChEBI" id="CHEBI:456216"/>
        <dbReference type="EC" id="2.7.4.9"/>
    </reaction>
</comment>
<name>A0A1M7V0Z4_9ACTN</name>
<dbReference type="EMBL" id="FRDM01000064">
    <property type="protein sequence ID" value="SHN88884.1"/>
    <property type="molecule type" value="Genomic_DNA"/>
</dbReference>
<evidence type="ECO:0000256" key="8">
    <source>
        <dbReference type="ARBA" id="ARBA00022840"/>
    </source>
</evidence>
<dbReference type="AlphaFoldDB" id="A0A1M7V0Z4"/>
<dbReference type="PANTHER" id="PTHR10344:SF4">
    <property type="entry name" value="UMP-CMP KINASE 2, MITOCHONDRIAL"/>
    <property type="match status" value="1"/>
</dbReference>
<dbReference type="PANTHER" id="PTHR10344">
    <property type="entry name" value="THYMIDYLATE KINASE"/>
    <property type="match status" value="1"/>
</dbReference>
<evidence type="ECO:0000256" key="7">
    <source>
        <dbReference type="ARBA" id="ARBA00022777"/>
    </source>
</evidence>
<keyword evidence="6 11" id="KW-0547">Nucleotide-binding</keyword>
<dbReference type="Gene3D" id="3.40.50.300">
    <property type="entry name" value="P-loop containing nucleotide triphosphate hydrolases"/>
    <property type="match status" value="1"/>
</dbReference>
<dbReference type="CDD" id="cd01672">
    <property type="entry name" value="TMPK"/>
    <property type="match status" value="1"/>
</dbReference>
<keyword evidence="7 11" id="KW-0418">Kinase</keyword>
<dbReference type="EC" id="2.7.4.9" evidence="2 11"/>
<evidence type="ECO:0000256" key="1">
    <source>
        <dbReference type="ARBA" id="ARBA00009776"/>
    </source>
</evidence>
<evidence type="ECO:0000256" key="4">
    <source>
        <dbReference type="ARBA" id="ARBA00022679"/>
    </source>
</evidence>
<dbReference type="GO" id="GO:0006235">
    <property type="term" value="P:dTTP biosynthetic process"/>
    <property type="evidence" value="ECO:0007669"/>
    <property type="project" value="UniProtKB-UniRule"/>
</dbReference>
<comment type="function">
    <text evidence="10 11">Phosphorylation of dTMP to form dTDP in both de novo and salvage pathways of dTTP synthesis.</text>
</comment>
<dbReference type="InterPro" id="IPR018094">
    <property type="entry name" value="Thymidylate_kinase"/>
</dbReference>
<dbReference type="InterPro" id="IPR039430">
    <property type="entry name" value="Thymidylate_kin-like_dom"/>
</dbReference>
<dbReference type="InterPro" id="IPR018095">
    <property type="entry name" value="Thymidylate_kin_CS"/>
</dbReference>
<keyword evidence="5 11" id="KW-0545">Nucleotide biosynthesis</keyword>
<evidence type="ECO:0000313" key="14">
    <source>
        <dbReference type="EMBL" id="SHN88884.1"/>
    </source>
</evidence>
<sequence length="254" mass="27269">MDARDRRPTPVPLRPLHLLHRTDWEPAIPVSDDGPPARSGEPAGRPRGLFIAFEGGEGAGKSTQVRLLCQWLAAHGRPPRATFEPGGTPAGAAVRAIVLDRAHTGLSPRAEALLYAADRAQHAHAVLRPALEAGEVVVTDRYVDSSLAYQGAGRTIGLDDVAAISRWATLGLRPDLTVLLDLPPEIGLARARGRAAADRLESESLEFHQRVRDTFRTLAAAAPGRYLVLDATRGVEELAADVRERVGALLEVHT</sequence>
<organism evidence="14 15">
    <name type="scientific">Geodermatophilus obscurus</name>
    <dbReference type="NCBI Taxonomy" id="1861"/>
    <lineage>
        <taxon>Bacteria</taxon>
        <taxon>Bacillati</taxon>
        <taxon>Actinomycetota</taxon>
        <taxon>Actinomycetes</taxon>
        <taxon>Geodermatophilales</taxon>
        <taxon>Geodermatophilaceae</taxon>
        <taxon>Geodermatophilus</taxon>
    </lineage>
</organism>